<proteinExistence type="predicted"/>
<sequence length="142" mass="15713">MKAERSHHGVPAVGRTETRSLVLAMPAVGVNMEAARPWFMELNERVPKRRQHAEESEKAERVPRDRKPQQETSGGGEPLALMDQASAQSGRNYCVMTERGKETWEAFQATVGPAQKWDSRLVLGPEPQVAAEAIRRALGLAV</sequence>
<evidence type="ECO:0000256" key="1">
    <source>
        <dbReference type="SAM" id="MobiDB-lite"/>
    </source>
</evidence>
<reference evidence="2 3" key="1">
    <citation type="submission" date="2024-02" db="EMBL/GenBank/DDBJ databases">
        <authorList>
            <person name="Chen Y."/>
            <person name="Shah S."/>
            <person name="Dougan E. K."/>
            <person name="Thang M."/>
            <person name="Chan C."/>
        </authorList>
    </citation>
    <scope>NUCLEOTIDE SEQUENCE [LARGE SCALE GENOMIC DNA]</scope>
</reference>
<keyword evidence="3" id="KW-1185">Reference proteome</keyword>
<comment type="caution">
    <text evidence="2">The sequence shown here is derived from an EMBL/GenBank/DDBJ whole genome shotgun (WGS) entry which is preliminary data.</text>
</comment>
<protein>
    <submittedName>
        <fullName evidence="2">Uncharacterized protein</fullName>
    </submittedName>
</protein>
<feature type="region of interest" description="Disordered" evidence="1">
    <location>
        <begin position="45"/>
        <end position="87"/>
    </location>
</feature>
<evidence type="ECO:0000313" key="3">
    <source>
        <dbReference type="Proteomes" id="UP001642484"/>
    </source>
</evidence>
<feature type="compositionally biased region" description="Basic and acidic residues" evidence="1">
    <location>
        <begin position="45"/>
        <end position="69"/>
    </location>
</feature>
<gene>
    <name evidence="2" type="ORF">CCMP2556_LOCUS46661</name>
</gene>
<organism evidence="2 3">
    <name type="scientific">Durusdinium trenchii</name>
    <dbReference type="NCBI Taxonomy" id="1381693"/>
    <lineage>
        <taxon>Eukaryota</taxon>
        <taxon>Sar</taxon>
        <taxon>Alveolata</taxon>
        <taxon>Dinophyceae</taxon>
        <taxon>Suessiales</taxon>
        <taxon>Symbiodiniaceae</taxon>
        <taxon>Durusdinium</taxon>
    </lineage>
</organism>
<dbReference type="EMBL" id="CAXAMN010025806">
    <property type="protein sequence ID" value="CAK9098466.1"/>
    <property type="molecule type" value="Genomic_DNA"/>
</dbReference>
<evidence type="ECO:0000313" key="2">
    <source>
        <dbReference type="EMBL" id="CAK9098466.1"/>
    </source>
</evidence>
<accession>A0ABP0RGW8</accession>
<dbReference type="Proteomes" id="UP001642484">
    <property type="component" value="Unassembled WGS sequence"/>
</dbReference>
<name>A0ABP0RGW8_9DINO</name>